<dbReference type="EMBL" id="MQVR01000021">
    <property type="protein sequence ID" value="OKL54273.1"/>
    <property type="molecule type" value="Genomic_DNA"/>
</dbReference>
<protein>
    <recommendedName>
        <fullName evidence="3">HAD family phosphatase</fullName>
    </recommendedName>
</protein>
<dbReference type="PANTHER" id="PTHR10000:SF8">
    <property type="entry name" value="HAD SUPERFAMILY HYDROLASE-LIKE, TYPE 3"/>
    <property type="match status" value="1"/>
</dbReference>
<dbReference type="Proteomes" id="UP000185628">
    <property type="component" value="Unassembled WGS sequence"/>
</dbReference>
<dbReference type="GO" id="GO:0005829">
    <property type="term" value="C:cytosol"/>
    <property type="evidence" value="ECO:0007669"/>
    <property type="project" value="TreeGrafter"/>
</dbReference>
<dbReference type="PANTHER" id="PTHR10000">
    <property type="entry name" value="PHOSPHOSERINE PHOSPHATASE"/>
    <property type="match status" value="1"/>
</dbReference>
<dbReference type="Gene3D" id="3.30.1240.10">
    <property type="match status" value="1"/>
</dbReference>
<dbReference type="GO" id="GO:0016791">
    <property type="term" value="F:phosphatase activity"/>
    <property type="evidence" value="ECO:0007669"/>
    <property type="project" value="TreeGrafter"/>
</dbReference>
<sequence>MTYRVALLDVDGTLRVKDSWNPGALELLNDLHSAGVRIALCSGRTTGSLTAIVEDLPHVDFVASSSGATVLARDGGTWRVLAHRAVPRAAVDAALELSAARGIEMWGFTEREWLIPEHTERSRRETLFINDAPRPAPLVDYAEHYGKVLGLPRSDAERSAFQALAEIEGASVVRSGGDYIDLIATHSHDTKGGDVILQACGANWDEALAIGDSENDHGMLAKVGLAVCLAPLTPETLGPAREGTTVLGASSTSEARELVLRHL</sequence>
<evidence type="ECO:0008006" key="3">
    <source>
        <dbReference type="Google" id="ProtNLM"/>
    </source>
</evidence>
<evidence type="ECO:0000313" key="2">
    <source>
        <dbReference type="Proteomes" id="UP000185628"/>
    </source>
</evidence>
<keyword evidence="2" id="KW-1185">Reference proteome</keyword>
<dbReference type="InterPro" id="IPR036412">
    <property type="entry name" value="HAD-like_sf"/>
</dbReference>
<reference evidence="2" key="1">
    <citation type="submission" date="2016-12" db="EMBL/GenBank/DDBJ databases">
        <authorList>
            <person name="Meng X."/>
        </authorList>
    </citation>
    <scope>NUCLEOTIDE SEQUENCE [LARGE SCALE GENOMIC DNA]</scope>
    <source>
        <strain evidence="2">DSM 19116</strain>
    </source>
</reference>
<dbReference type="AlphaFoldDB" id="A0A1Q5Q367"/>
<name>A0A1Q5Q367_9ACTO</name>
<dbReference type="GO" id="GO:0000287">
    <property type="term" value="F:magnesium ion binding"/>
    <property type="evidence" value="ECO:0007669"/>
    <property type="project" value="TreeGrafter"/>
</dbReference>
<proteinExistence type="predicted"/>
<evidence type="ECO:0000313" key="1">
    <source>
        <dbReference type="EMBL" id="OKL54273.1"/>
    </source>
</evidence>
<dbReference type="Pfam" id="PF08282">
    <property type="entry name" value="Hydrolase_3"/>
    <property type="match status" value="1"/>
</dbReference>
<dbReference type="Gene3D" id="3.40.50.1000">
    <property type="entry name" value="HAD superfamily/HAD-like"/>
    <property type="match status" value="1"/>
</dbReference>
<dbReference type="RefSeq" id="WP_073716295.1">
    <property type="nucleotide sequence ID" value="NZ_MQVR01000021.1"/>
</dbReference>
<dbReference type="SUPFAM" id="SSF56784">
    <property type="entry name" value="HAD-like"/>
    <property type="match status" value="1"/>
</dbReference>
<accession>A0A1Q5Q367</accession>
<gene>
    <name evidence="1" type="ORF">BSZ39_05085</name>
</gene>
<dbReference type="InterPro" id="IPR023214">
    <property type="entry name" value="HAD_sf"/>
</dbReference>
<comment type="caution">
    <text evidence="1">The sequence shown here is derived from an EMBL/GenBank/DDBJ whole genome shotgun (WGS) entry which is preliminary data.</text>
</comment>
<organism evidence="1 2">
    <name type="scientific">Bowdeniella nasicola</name>
    <dbReference type="NCBI Taxonomy" id="208480"/>
    <lineage>
        <taxon>Bacteria</taxon>
        <taxon>Bacillati</taxon>
        <taxon>Actinomycetota</taxon>
        <taxon>Actinomycetes</taxon>
        <taxon>Actinomycetales</taxon>
        <taxon>Actinomycetaceae</taxon>
        <taxon>Bowdeniella</taxon>
    </lineage>
</organism>
<dbReference type="OrthoDB" id="3180855at2"/>